<protein>
    <submittedName>
        <fullName evidence="3">Tm-1-like ATP-binding domain-containing protein</fullName>
    </submittedName>
</protein>
<dbReference type="InterPro" id="IPR056778">
    <property type="entry name" value="UPF0261_C"/>
</dbReference>
<name>A0ABW5E2D6_9BACT</name>
<dbReference type="Gene3D" id="3.40.50.12030">
    <property type="entry name" value="Uncharacterised protein family UPF0261, NC domain"/>
    <property type="match status" value="1"/>
</dbReference>
<accession>A0ABW5E2D6</accession>
<comment type="caution">
    <text evidence="3">The sequence shown here is derived from an EMBL/GenBank/DDBJ whole genome shotgun (WGS) entry which is preliminary data.</text>
</comment>
<organism evidence="3 4">
    <name type="scientific">Rubritalea spongiae</name>
    <dbReference type="NCBI Taxonomy" id="430797"/>
    <lineage>
        <taxon>Bacteria</taxon>
        <taxon>Pseudomonadati</taxon>
        <taxon>Verrucomicrobiota</taxon>
        <taxon>Verrucomicrobiia</taxon>
        <taxon>Verrucomicrobiales</taxon>
        <taxon>Rubritaleaceae</taxon>
        <taxon>Rubritalea</taxon>
    </lineage>
</organism>
<dbReference type="PANTHER" id="PTHR31862">
    <property type="entry name" value="UPF0261 DOMAIN PROTEIN (AFU_ORTHOLOGUE AFUA_1G10120)"/>
    <property type="match status" value="1"/>
</dbReference>
<dbReference type="InterPro" id="IPR008322">
    <property type="entry name" value="UPF0261"/>
</dbReference>
<dbReference type="RefSeq" id="WP_377095716.1">
    <property type="nucleotide sequence ID" value="NZ_JBHSJM010000001.1"/>
</dbReference>
<dbReference type="InterPro" id="IPR051353">
    <property type="entry name" value="Tobamovirus_resist_UPF0261"/>
</dbReference>
<dbReference type="Gene3D" id="3.40.50.12020">
    <property type="entry name" value="Uncharacterised protein family UPF0261, NN domain"/>
    <property type="match status" value="1"/>
</dbReference>
<evidence type="ECO:0000313" key="3">
    <source>
        <dbReference type="EMBL" id="MFD2276786.1"/>
    </source>
</evidence>
<dbReference type="InterPro" id="IPR044122">
    <property type="entry name" value="UPF0261_N"/>
</dbReference>
<evidence type="ECO:0000259" key="2">
    <source>
        <dbReference type="Pfam" id="PF23189"/>
    </source>
</evidence>
<dbReference type="Pfam" id="PF06792">
    <property type="entry name" value="UPF0261"/>
    <property type="match status" value="1"/>
</dbReference>
<dbReference type="Pfam" id="PF23189">
    <property type="entry name" value="UPF0261_C"/>
    <property type="match status" value="1"/>
</dbReference>
<gene>
    <name evidence="3" type="ORF">ACFSQZ_09925</name>
</gene>
<evidence type="ECO:0000259" key="1">
    <source>
        <dbReference type="Pfam" id="PF06792"/>
    </source>
</evidence>
<reference evidence="4" key="1">
    <citation type="journal article" date="2019" name="Int. J. Syst. Evol. Microbiol.">
        <title>The Global Catalogue of Microorganisms (GCM) 10K type strain sequencing project: providing services to taxonomists for standard genome sequencing and annotation.</title>
        <authorList>
            <consortium name="The Broad Institute Genomics Platform"/>
            <consortium name="The Broad Institute Genome Sequencing Center for Infectious Disease"/>
            <person name="Wu L."/>
            <person name="Ma J."/>
        </authorList>
    </citation>
    <scope>NUCLEOTIDE SEQUENCE [LARGE SCALE GENOMIC DNA]</scope>
    <source>
        <strain evidence="4">JCM 16545</strain>
    </source>
</reference>
<keyword evidence="4" id="KW-1185">Reference proteome</keyword>
<dbReference type="EMBL" id="JBHUJC010000027">
    <property type="protein sequence ID" value="MFD2276786.1"/>
    <property type="molecule type" value="Genomic_DNA"/>
</dbReference>
<dbReference type="PANTHER" id="PTHR31862:SF1">
    <property type="entry name" value="UPF0261 DOMAIN PROTEIN (AFU_ORTHOLOGUE AFUA_1G10120)"/>
    <property type="match status" value="1"/>
</dbReference>
<dbReference type="PIRSF" id="PIRSF033271">
    <property type="entry name" value="UCP033271"/>
    <property type="match status" value="1"/>
</dbReference>
<feature type="domain" description="UPF0261" evidence="1">
    <location>
        <begin position="2"/>
        <end position="176"/>
    </location>
</feature>
<sequence>MNIAVVGTLDSKGHEHAFVAEQIKANGHTPILIDLGTGSAPQVTPDFTRFDVAASNNTDLQALIDRQDRGECVVAMSKAAPIFITKLAAEGKIDGIISLGGGGGTALGTSVMRELPIGFPKVMVSTLASGNTAHYVGTKDIVMIPSIVDVAGLNRISKTIFTQAAGAICGMVDSAQQGEDDSKPLIVASMFGNTTDCINHAAKILEDAGYEVLIFHATGMGGKTMESLIESGMVAGVLDITTTEWADELLGATLSAGPTRMDAMSKAKVPAVVSPGCLDMANYGERETLPAEFEDRTIYIHNPQVTLLRTNAEECAQLGKIIAEKANANSAPTAILNPLKTVSVISAKGQPFYDPEADKALFEAIHANAKVEVIDYDEEINSPVFAEAAAKKLLELIKATK</sequence>
<dbReference type="CDD" id="cd15488">
    <property type="entry name" value="Tm-1-like"/>
    <property type="match status" value="1"/>
</dbReference>
<feature type="domain" description="UPF0261" evidence="2">
    <location>
        <begin position="183"/>
        <end position="397"/>
    </location>
</feature>
<proteinExistence type="predicted"/>
<evidence type="ECO:0000313" key="4">
    <source>
        <dbReference type="Proteomes" id="UP001597297"/>
    </source>
</evidence>
<dbReference type="Proteomes" id="UP001597297">
    <property type="component" value="Unassembled WGS sequence"/>
</dbReference>
<dbReference type="NCBIfam" id="NF002674">
    <property type="entry name" value="PRK02399.1-2"/>
    <property type="match status" value="1"/>
</dbReference>